<dbReference type="AlphaFoldDB" id="G7QAU8"/>
<reference evidence="4" key="1">
    <citation type="journal article" date="2015" name="Genome Announc.">
        <title>High-Quality Draft Genome Sequence of Desulfovibrio carbinoliphilus FW-101-2B, an Organic Acid-Oxidizing Sulfate-Reducing Bacterium Isolated from Uranium(VI)-Contaminated Groundwater.</title>
        <authorList>
            <person name="Ramsay B.D."/>
            <person name="Hwang C."/>
            <person name="Woo H.L."/>
            <person name="Carroll S.L."/>
            <person name="Lucas S."/>
            <person name="Han J."/>
            <person name="Lapidus A.L."/>
            <person name="Cheng J.F."/>
            <person name="Goodwin L.A."/>
            <person name="Pitluck S."/>
            <person name="Peters L."/>
            <person name="Chertkov O."/>
            <person name="Held B."/>
            <person name="Detter J.C."/>
            <person name="Han C.S."/>
            <person name="Tapia R."/>
            <person name="Land M.L."/>
            <person name="Hauser L.J."/>
            <person name="Kyrpides N.C."/>
            <person name="Ivanova N.N."/>
            <person name="Mikhailova N."/>
            <person name="Pagani I."/>
            <person name="Woyke T."/>
            <person name="Arkin A.P."/>
            <person name="Dehal P."/>
            <person name="Chivian D."/>
            <person name="Criddle C.S."/>
            <person name="Wu W."/>
            <person name="Chakraborty R."/>
            <person name="Hazen T.C."/>
            <person name="Fields M.W."/>
        </authorList>
    </citation>
    <scope>NUCLEOTIDE SEQUENCE [LARGE SCALE GENOMIC DNA]</scope>
    <source>
        <strain evidence="4">FW-101-2B</strain>
    </source>
</reference>
<dbReference type="Gene3D" id="1.20.120.330">
    <property type="entry name" value="Nucleotidyltransferases domain 2"/>
    <property type="match status" value="1"/>
</dbReference>
<dbReference type="EMBL" id="CM001368">
    <property type="protein sequence ID" value="EHJ48289.1"/>
    <property type="molecule type" value="Genomic_DNA"/>
</dbReference>
<dbReference type="InterPro" id="IPR007842">
    <property type="entry name" value="HEPN_dom"/>
</dbReference>
<dbReference type="PANTHER" id="PTHR36565:SF1">
    <property type="entry name" value="UPF0332 PROTEIN TM_1000"/>
    <property type="match status" value="1"/>
</dbReference>
<dbReference type="HOGENOM" id="CLU_151247_2_1_7"/>
<dbReference type="RefSeq" id="WP_009181665.1">
    <property type="nucleotide sequence ID" value="NZ_CM001368.1"/>
</dbReference>
<sequence>MNTVPALLVKAADSLRAARLLASEGHFDFAMSRAYFIMHYVAEAFLLTLKLDVHDPEGVVDAFGQRFAYTHVLPPVFHRWLVEAEGLRNKADFETDTGLTPEIVAEQIDRARTFMHLAREELSEVTK</sequence>
<evidence type="ECO:0000313" key="3">
    <source>
        <dbReference type="EMBL" id="EHJ48289.1"/>
    </source>
</evidence>
<dbReference type="Pfam" id="PF05168">
    <property type="entry name" value="HEPN"/>
    <property type="match status" value="1"/>
</dbReference>
<dbReference type="InterPro" id="IPR052226">
    <property type="entry name" value="UPF0332_toxin"/>
</dbReference>
<accession>G7QAU8</accession>
<dbReference type="Proteomes" id="UP000004662">
    <property type="component" value="Chromosome"/>
</dbReference>
<protein>
    <submittedName>
        <fullName evidence="3">HEPN domain protein</fullName>
    </submittedName>
</protein>
<dbReference type="STRING" id="694327.DFW101_2284"/>
<dbReference type="eggNOG" id="COG1895">
    <property type="taxonomic scope" value="Bacteria"/>
</dbReference>
<feature type="domain" description="HEPN" evidence="2">
    <location>
        <begin position="6"/>
        <end position="119"/>
    </location>
</feature>
<keyword evidence="4" id="KW-1185">Reference proteome</keyword>
<comment type="similarity">
    <text evidence="1">Belongs to the UPF0332 family.</text>
</comment>
<organism evidence="3 4">
    <name type="scientific">Solidesulfovibrio carbinoliphilus subsp. oakridgensis</name>
    <dbReference type="NCBI Taxonomy" id="694327"/>
    <lineage>
        <taxon>Bacteria</taxon>
        <taxon>Pseudomonadati</taxon>
        <taxon>Thermodesulfobacteriota</taxon>
        <taxon>Desulfovibrionia</taxon>
        <taxon>Desulfovibrionales</taxon>
        <taxon>Desulfovibrionaceae</taxon>
        <taxon>Solidesulfovibrio</taxon>
    </lineage>
</organism>
<evidence type="ECO:0000256" key="1">
    <source>
        <dbReference type="ARBA" id="ARBA00038248"/>
    </source>
</evidence>
<name>G7QAU8_9BACT</name>
<proteinExistence type="inferred from homology"/>
<dbReference type="PANTHER" id="PTHR36565">
    <property type="entry name" value="UPF0332 PROTEIN TM_1000"/>
    <property type="match status" value="1"/>
</dbReference>
<evidence type="ECO:0000313" key="4">
    <source>
        <dbReference type="Proteomes" id="UP000004662"/>
    </source>
</evidence>
<dbReference type="OrthoDB" id="5767335at2"/>
<gene>
    <name evidence="3" type="ORF">DFW101_2284</name>
</gene>
<evidence type="ECO:0000259" key="2">
    <source>
        <dbReference type="Pfam" id="PF05168"/>
    </source>
</evidence>